<keyword evidence="3" id="KW-0732">Signal</keyword>
<dbReference type="Proteomes" id="UP000185895">
    <property type="component" value="Unassembled WGS sequence"/>
</dbReference>
<evidence type="ECO:0000256" key="2">
    <source>
        <dbReference type="ARBA" id="ARBA00022803"/>
    </source>
</evidence>
<keyword evidence="1" id="KW-0677">Repeat</keyword>
<accession>A0A1E7R9X4</accession>
<dbReference type="SUPFAM" id="SSF48452">
    <property type="entry name" value="TPR-like"/>
    <property type="match status" value="2"/>
</dbReference>
<gene>
    <name evidence="4" type="ORF">BJI46_12565</name>
</gene>
<dbReference type="SMART" id="SM00028">
    <property type="entry name" value="TPR"/>
    <property type="match status" value="6"/>
</dbReference>
<evidence type="ECO:0000313" key="4">
    <source>
        <dbReference type="EMBL" id="OEY96144.1"/>
    </source>
</evidence>
<organism evidence="4 5">
    <name type="scientific">Acinetobacter qingfengensis</name>
    <dbReference type="NCBI Taxonomy" id="1262585"/>
    <lineage>
        <taxon>Bacteria</taxon>
        <taxon>Pseudomonadati</taxon>
        <taxon>Pseudomonadota</taxon>
        <taxon>Gammaproteobacteria</taxon>
        <taxon>Moraxellales</taxon>
        <taxon>Moraxellaceae</taxon>
        <taxon>Acinetobacter</taxon>
    </lineage>
</organism>
<dbReference type="RefSeq" id="WP_070069806.1">
    <property type="nucleotide sequence ID" value="NZ_MKKK01000022.1"/>
</dbReference>
<dbReference type="Gene3D" id="1.25.40.10">
    <property type="entry name" value="Tetratricopeptide repeat domain"/>
    <property type="match status" value="2"/>
</dbReference>
<keyword evidence="2" id="KW-0802">TPR repeat</keyword>
<protein>
    <submittedName>
        <fullName evidence="4">Uncharacterized protein</fullName>
    </submittedName>
</protein>
<evidence type="ECO:0000313" key="5">
    <source>
        <dbReference type="Proteomes" id="UP000185895"/>
    </source>
</evidence>
<dbReference type="EMBL" id="MKKK01000022">
    <property type="protein sequence ID" value="OEY96144.1"/>
    <property type="molecule type" value="Genomic_DNA"/>
</dbReference>
<dbReference type="AlphaFoldDB" id="A0A1E7R9X4"/>
<dbReference type="STRING" id="1262585.BJI46_12565"/>
<dbReference type="Pfam" id="PF13424">
    <property type="entry name" value="TPR_12"/>
    <property type="match status" value="2"/>
</dbReference>
<sequence>MKHSTHQHSSKIIKKNKNLSCILLGCVVFFSINSYAKADDKTWQGYQNNATQQFEAGQYTQAMNNAQQALKLAEKGQGQTSPYIASSLNMMAMIADAQGNTAQAINYMQRAVKLFQQSIGTHENTATLMFNLARFYEKQKQWDQALQILNESDQMVQSLLVKQQTSERLTLQNKILSEIQQVLLQQGKSSQAQQYTQRQYDLITKNSLAAGNPQQNLTVIRSLLILAQSYQQQNQIEKSDQILADIFKRFDPVKTTLKPEQWQTDYADALELKSQNVQQTSQSKEIHLEAIHFYEQLPQASKNKYISRLANHYNELGLIDFEQKKFDESLQWFEKSKALMQQAYGQNSQQYARLLGNFAQVKDNQSEYKPALQYYQQAQNIYEILLKPLMTSTESRSLRQAYAQVLNNSAVIEFKLREYEKAEQQWNKGLSLFSQDSFEQIQQSALPILENLLRLYRTQQRKSDESKVQYQINQMKSWLNSKK</sequence>
<evidence type="ECO:0000256" key="3">
    <source>
        <dbReference type="SAM" id="SignalP"/>
    </source>
</evidence>
<dbReference type="PANTHER" id="PTHR45641">
    <property type="entry name" value="TETRATRICOPEPTIDE REPEAT PROTEIN (AFU_ORTHOLOGUE AFUA_6G03870)"/>
    <property type="match status" value="1"/>
</dbReference>
<feature type="chain" id="PRO_5043144613" evidence="3">
    <location>
        <begin position="39"/>
        <end position="483"/>
    </location>
</feature>
<dbReference type="PANTHER" id="PTHR45641:SF19">
    <property type="entry name" value="NEPHROCYSTIN-3"/>
    <property type="match status" value="1"/>
</dbReference>
<name>A0A1E7R9X4_9GAMM</name>
<dbReference type="InterPro" id="IPR011990">
    <property type="entry name" value="TPR-like_helical_dom_sf"/>
</dbReference>
<keyword evidence="5" id="KW-1185">Reference proteome</keyword>
<evidence type="ECO:0000256" key="1">
    <source>
        <dbReference type="ARBA" id="ARBA00022737"/>
    </source>
</evidence>
<comment type="caution">
    <text evidence="4">The sequence shown here is derived from an EMBL/GenBank/DDBJ whole genome shotgun (WGS) entry which is preliminary data.</text>
</comment>
<dbReference type="InterPro" id="IPR019734">
    <property type="entry name" value="TPR_rpt"/>
</dbReference>
<proteinExistence type="predicted"/>
<feature type="signal peptide" evidence="3">
    <location>
        <begin position="1"/>
        <end position="38"/>
    </location>
</feature>
<dbReference type="OrthoDB" id="9814042at2"/>
<reference evidence="4 5" key="1">
    <citation type="submission" date="2016-09" db="EMBL/GenBank/DDBJ databases">
        <authorList>
            <person name="Capua I."/>
            <person name="De Benedictis P."/>
            <person name="Joannis T."/>
            <person name="Lombin L.H."/>
            <person name="Cattoli G."/>
        </authorList>
    </citation>
    <scope>NUCLEOTIDE SEQUENCE [LARGE SCALE GENOMIC DNA]</scope>
    <source>
        <strain evidence="4 5">ANC 4671</strain>
    </source>
</reference>